<organism evidence="1 2">
    <name type="scientific">Actomonas aquatica</name>
    <dbReference type="NCBI Taxonomy" id="2866162"/>
    <lineage>
        <taxon>Bacteria</taxon>
        <taxon>Pseudomonadati</taxon>
        <taxon>Verrucomicrobiota</taxon>
        <taxon>Opitutia</taxon>
        <taxon>Opitutales</taxon>
        <taxon>Opitutaceae</taxon>
        <taxon>Actomonas</taxon>
    </lineage>
</organism>
<accession>A0ABZ1CFK4</accession>
<dbReference type="EMBL" id="CP139781">
    <property type="protein sequence ID" value="WRQ90125.1"/>
    <property type="molecule type" value="Genomic_DNA"/>
</dbReference>
<name>A0ABZ1CFK4_9BACT</name>
<proteinExistence type="predicted"/>
<dbReference type="Proteomes" id="UP000738431">
    <property type="component" value="Chromosome"/>
</dbReference>
<protein>
    <submittedName>
        <fullName evidence="1">PhnD/SsuA/transferrin family substrate-binding protein</fullName>
    </submittedName>
</protein>
<gene>
    <name evidence="1" type="ORF">K1X11_016065</name>
</gene>
<reference evidence="1 2" key="1">
    <citation type="submission" date="2021-08" db="EMBL/GenBank/DDBJ databases">
        <authorList>
            <person name="Zhang D."/>
            <person name="Zhang A."/>
            <person name="Wang L."/>
        </authorList>
    </citation>
    <scope>NUCLEOTIDE SEQUENCE [LARGE SCALE GENOMIC DNA]</scope>
    <source>
        <strain evidence="1 2">WL0086</strain>
    </source>
</reference>
<sequence length="288" mass="31400">MLSCLALSTRADELAPAPPPTPFRVGFSASLFEVINAQDARAAVKSWSYAITAENDLSIQPDAEIIADLTTLTTALQSGTLEAAGLTTDDFFALREAVELSHLFVTQTAGQTHEEYVILVRRDQGITSLAELQDHDLLVHQSPRLCLALPWLDRTLHDQDLPSAPSFFDHLIPHPKLTQVVLPVFFGRATACLLTRRDFETMAELNPQLGRQLVAVASSPPYIPAVMALRADFNSPELPGILAALRTLHQSPSGQQVLLIFQGEALVPCLPADLEPSLELLRAATELR</sequence>
<dbReference type="SUPFAM" id="SSF53850">
    <property type="entry name" value="Periplasmic binding protein-like II"/>
    <property type="match status" value="1"/>
</dbReference>
<keyword evidence="2" id="KW-1185">Reference proteome</keyword>
<dbReference type="RefSeq" id="WP_225919482.1">
    <property type="nucleotide sequence ID" value="NZ_CP139781.1"/>
</dbReference>
<evidence type="ECO:0000313" key="2">
    <source>
        <dbReference type="Proteomes" id="UP000738431"/>
    </source>
</evidence>
<evidence type="ECO:0000313" key="1">
    <source>
        <dbReference type="EMBL" id="WRQ90125.1"/>
    </source>
</evidence>
<reference evidence="1 2" key="2">
    <citation type="submission" date="2023-12" db="EMBL/GenBank/DDBJ databases">
        <title>Description of an unclassified Opitutus bacterium of Verrucomicrobiota.</title>
        <authorList>
            <person name="Zhang D.-F."/>
        </authorList>
    </citation>
    <scope>NUCLEOTIDE SEQUENCE [LARGE SCALE GENOMIC DNA]</scope>
    <source>
        <strain evidence="1 2">WL0086</strain>
    </source>
</reference>
<dbReference type="Gene3D" id="3.40.190.10">
    <property type="entry name" value="Periplasmic binding protein-like II"/>
    <property type="match status" value="2"/>
</dbReference>
<dbReference type="Pfam" id="PF12974">
    <property type="entry name" value="Phosphonate-bd"/>
    <property type="match status" value="1"/>
</dbReference>